<protein>
    <recommendedName>
        <fullName evidence="2">Integrase catalytic domain-containing protein</fullName>
    </recommendedName>
</protein>
<dbReference type="EMBL" id="CAXAMN010025028">
    <property type="protein sequence ID" value="CAK9091875.1"/>
    <property type="molecule type" value="Genomic_DNA"/>
</dbReference>
<dbReference type="PROSITE" id="PS50994">
    <property type="entry name" value="INTEGRASE"/>
    <property type="match status" value="1"/>
</dbReference>
<accession>A0ABP0QU99</accession>
<dbReference type="InterPro" id="IPR012337">
    <property type="entry name" value="RNaseH-like_sf"/>
</dbReference>
<feature type="region of interest" description="Disordered" evidence="1">
    <location>
        <begin position="788"/>
        <end position="819"/>
    </location>
</feature>
<dbReference type="Gene3D" id="3.30.420.10">
    <property type="entry name" value="Ribonuclease H-like superfamily/Ribonuclease H"/>
    <property type="match status" value="1"/>
</dbReference>
<name>A0ABP0QU99_9DINO</name>
<dbReference type="InterPro" id="IPR001584">
    <property type="entry name" value="Integrase_cat-core"/>
</dbReference>
<feature type="domain" description="Integrase catalytic" evidence="2">
    <location>
        <begin position="1000"/>
        <end position="1171"/>
    </location>
</feature>
<sequence length="1866" mass="209774">MSSYFMFQRRPGESIAQFLVRETLGFEELQEALLQLKEEKDGVSPADRLFELPEITTSETSDKGERYYYPWHRDQRWRDWEETPFEEQVEQTVDAPEGYAAVPQTSDAGDEAAPHSPAGSPNRTRQTQRSPSRKTEQQRMIDGLGPMDSFILDVLRGWRLLVAASLTNDEWRDILASTGNKLDYPAIAEALQTLWDEQLNHHHGASKGTVLQQHWVETADPWYNAAWHESSWDTEDWHESDWHSMDQFGAWPQAVNDPVDNTATTDDDPELQEALEAEKAAEALAVEARRTWSQAQQATTALRRDRGFGQFAGTSSSKGGKGNIRCHICSGPHFARDCPDRQHPQYRKGGGKQLSPAELDAYLFKGKGKGMRKGKDQMMSSWDDSYMAPWDVMYTQKGKNKNAGKGGKLRSTVNVYGMDYGGMDFSMMELHTLEFHETMEAAPETFTAGMQLQVGGPSGDWFELAVNESDSCHVSAVDVHVTKQSTSMSTGFELLFQRRKLLNEQSHSAALGCPVGSTSLTGYKTATPLDPERRQGHDLKDPRAQPSCWPCLGKHVPSVTGSNAHGSWAKCTVCALRVEYIPRQGSPASSVVHKDHTFVDKALSMIQEGIPKGTLPDYEMVEKTYDYVEAMDKIRAMKAKISTMEAEAQGMLNSLEIMYTGSKKKTTKATEAERILAHLTPEEWTHVSNLASQRQAGQSSTSEMIPFSPSSDVEVEEITPAKAKNETLGTTVPELQIEQFAKKVQFSDAPPEVHQFVDTTAETASEVPDQEYTCETVEFELLKIDEGKSNKSSRRGKSRRAAKHEMEEQLSSAPSRSSGLSVLPWRICQAVMALSSILLLVAQNDLSTLLRGHQQVDVWEIFCAPDSWLSSACHSEGLTASRINLHQNFDMYRADTYDELWDKFKRERPREEQIHSLQLEAMPQELEDDDEPNAELRKQWDIQLLKYHKAAGHPNNYNLARIIREAGQPRWKVEAALKLSCDDCKALKMGGTSSGKIPPASMRPLPKAWEMVGMDTTEWTPPNSKVKYKLLVLMDFATHFKAGKILRSMDLYKQENENTTEILEGIFDLWLASKPKMTILVPDNAKSMVSAQARTTLSDLNIQIEVPPAKESWSHGLMERAVQEVKTVASKTALSFPALSAKTILALSINSLNATEVVQGYTPHQWVYGKQFSFSEEDERSMQQILPDVSGTDFISLLSNRQQAEEIARKDQRPPEKRHRMKSPWSPLHGPQPPPAVPSLEYTPSEAPLNEYEDQPTHAEPDDTEEVTGTGIGSGIPTLGERFTNLSDNKPLISLSSDSSKASASAAEPDSKKARLDSDALIFHALEMCEEGWILDIELDFKSQREKERFIKHPSLFLAQKLRDCEVRLEKLSPAHRELFVRAKSKEVNSFLTNVAVRRCLDSHEEHEAWDSGRIMRCRWVLTWKPTPEESMEEALQEVASKPDSTTLTSDGKKKAKARIVLLGFEHPDLLHESHRTSSPVQAVLTRNLSYQLVMEEGWDIEGIDMSTAFLQTLPTEESKRLWTTGVKELRDALQIPEHGVMRILKNFYGSTTAPRNLWENVDKSLRDLGAVSIQGDACFWIWFVDNEAYNPVTDPEHFKLRPLGFMAGHVDDFHRAGDVKDSRWTQIKAAIDKQYRWGTAKQNSYRHAGTDLSMQKDAKFGRCLVVDQQFYIEMLQDEIAACRTSLGALQWLAVQSQPLITARCNLLITELSTDPKIQIAQELQEMIRELRKEGSTLKFFKLPGVRRWTDLCVVGLGDQAHNNRPRGGSTGGMTVFLSGPDALKGVPTPMCLVAWRSWKLKRVAIGTNDAEMQAIVETEDVVYRTRLLWAGMHGTGSIFKGRDLLSLADSQVTRSRKRKETAETA</sequence>
<keyword evidence="4" id="KW-1185">Reference proteome</keyword>
<evidence type="ECO:0000256" key="1">
    <source>
        <dbReference type="SAM" id="MobiDB-lite"/>
    </source>
</evidence>
<dbReference type="SUPFAM" id="SSF53098">
    <property type="entry name" value="Ribonuclease H-like"/>
    <property type="match status" value="1"/>
</dbReference>
<evidence type="ECO:0000313" key="4">
    <source>
        <dbReference type="Proteomes" id="UP001642484"/>
    </source>
</evidence>
<evidence type="ECO:0000259" key="2">
    <source>
        <dbReference type="PROSITE" id="PS50994"/>
    </source>
</evidence>
<feature type="compositionally biased region" description="Basic and acidic residues" evidence="1">
    <location>
        <begin position="1203"/>
        <end position="1215"/>
    </location>
</feature>
<feature type="compositionally biased region" description="Polar residues" evidence="1">
    <location>
        <begin position="119"/>
        <end position="130"/>
    </location>
</feature>
<feature type="region of interest" description="Disordered" evidence="1">
    <location>
        <begin position="101"/>
        <end position="142"/>
    </location>
</feature>
<evidence type="ECO:0000313" key="3">
    <source>
        <dbReference type="EMBL" id="CAK9091875.1"/>
    </source>
</evidence>
<feature type="region of interest" description="Disordered" evidence="1">
    <location>
        <begin position="1202"/>
        <end position="1283"/>
    </location>
</feature>
<feature type="compositionally biased region" description="Basic residues" evidence="1">
    <location>
        <begin position="791"/>
        <end position="802"/>
    </location>
</feature>
<organism evidence="3 4">
    <name type="scientific">Durusdinium trenchii</name>
    <dbReference type="NCBI Taxonomy" id="1381693"/>
    <lineage>
        <taxon>Eukaryota</taxon>
        <taxon>Sar</taxon>
        <taxon>Alveolata</taxon>
        <taxon>Dinophyceae</taxon>
        <taxon>Suessiales</taxon>
        <taxon>Symbiodiniaceae</taxon>
        <taxon>Durusdinium</taxon>
    </lineage>
</organism>
<reference evidence="3 4" key="1">
    <citation type="submission" date="2024-02" db="EMBL/GenBank/DDBJ databases">
        <authorList>
            <person name="Chen Y."/>
            <person name="Shah S."/>
            <person name="Dougan E. K."/>
            <person name="Thang M."/>
            <person name="Chan C."/>
        </authorList>
    </citation>
    <scope>NUCLEOTIDE SEQUENCE [LARGE SCALE GENOMIC DNA]</scope>
</reference>
<dbReference type="InterPro" id="IPR036397">
    <property type="entry name" value="RNaseH_sf"/>
</dbReference>
<feature type="compositionally biased region" description="Low complexity" evidence="1">
    <location>
        <begin position="810"/>
        <end position="819"/>
    </location>
</feature>
<proteinExistence type="predicted"/>
<comment type="caution">
    <text evidence="3">The sequence shown here is derived from an EMBL/GenBank/DDBJ whole genome shotgun (WGS) entry which is preliminary data.</text>
</comment>
<gene>
    <name evidence="3" type="ORF">CCMP2556_LOCUS44024</name>
</gene>
<dbReference type="Proteomes" id="UP001642484">
    <property type="component" value="Unassembled WGS sequence"/>
</dbReference>